<proteinExistence type="predicted"/>
<evidence type="ECO:0000256" key="1">
    <source>
        <dbReference type="ARBA" id="ARBA00022801"/>
    </source>
</evidence>
<sequence length="539" mass="57375">MKPPPRVLVDSRRSVVEKSLRSALKLPLALLFLLSAVTPERLQIPDTNVKGAVSIPKMRSAVLSFATLAAAAQLVAAEISTPFSPPSTSPTSQTTNYTGASNGTLTNGPIVAGKSFDRFIQIWLENTDFATAASSPTFQKLAGEGVTLTSYYGVTHPSEPNYIAAATGDFFGLDNDQFRALPKNVSTIVDLLEAKNISWASYQENMPYDGFTGFNYTETNYLTGNASQHYTYYVRKHNPTIICNSIAGVESRGLRHRNFNDLAADVTASKVPQWVFITPNLVNDAHDTNIDFTSAWLEYFLVPLLQNPNFNDNRTLILLTFDENETYTIANQIWTLALGGALPSSLMNKTDDNYYTHYSSLSTVEANWGLGTLGRGDANKTMNNVYSWVANATNVSLNGLTGNSTLPLTNLTGVFPGPLNADQWTPVLAPAFLNATSPTGGAIFVDASVDRSLASFTPINLTALGASTPQSVDPGFDYSSGKLILASVANATTTSSSARGTATGSTVAASTTTKSSASGAEKLVIPATGLLAAALGLVL</sequence>
<dbReference type="GO" id="GO:0016788">
    <property type="term" value="F:hydrolase activity, acting on ester bonds"/>
    <property type="evidence" value="ECO:0007669"/>
    <property type="project" value="InterPro"/>
</dbReference>
<accession>A0A2X0KY48</accession>
<dbReference type="InterPro" id="IPR007312">
    <property type="entry name" value="Phosphoesterase"/>
</dbReference>
<dbReference type="OrthoDB" id="5135119at2759"/>
<dbReference type="GO" id="GO:0009395">
    <property type="term" value="P:phospholipid catabolic process"/>
    <property type="evidence" value="ECO:0007669"/>
    <property type="project" value="TreeGrafter"/>
</dbReference>
<dbReference type="AlphaFoldDB" id="A0A2X0KY48"/>
<dbReference type="STRING" id="289078.A0A2X0KY48"/>
<dbReference type="PANTHER" id="PTHR31956:SF8">
    <property type="entry name" value="ACID PHOSPHATASE PHOA (AFU_ORTHOLOGUE AFUA_1G03570)"/>
    <property type="match status" value="1"/>
</dbReference>
<dbReference type="Proteomes" id="UP000249723">
    <property type="component" value="Unassembled WGS sequence"/>
</dbReference>
<keyword evidence="4" id="KW-1185">Reference proteome</keyword>
<organism evidence="3 4">
    <name type="scientific">Microbotryum saponariae</name>
    <dbReference type="NCBI Taxonomy" id="289078"/>
    <lineage>
        <taxon>Eukaryota</taxon>
        <taxon>Fungi</taxon>
        <taxon>Dikarya</taxon>
        <taxon>Basidiomycota</taxon>
        <taxon>Pucciniomycotina</taxon>
        <taxon>Microbotryomycetes</taxon>
        <taxon>Microbotryales</taxon>
        <taxon>Microbotryaceae</taxon>
        <taxon>Microbotryum</taxon>
    </lineage>
</organism>
<dbReference type="PANTHER" id="PTHR31956">
    <property type="entry name" value="NON-SPECIFIC PHOSPHOLIPASE C4-RELATED"/>
    <property type="match status" value="1"/>
</dbReference>
<keyword evidence="1" id="KW-0378">Hydrolase</keyword>
<dbReference type="Gene3D" id="3.40.720.10">
    <property type="entry name" value="Alkaline Phosphatase, subunit A"/>
    <property type="match status" value="1"/>
</dbReference>
<gene>
    <name evidence="3" type="ORF">BZ3500_MVSOF-1268-A1-R1_CHR2-1G04164</name>
</gene>
<dbReference type="Pfam" id="PF04185">
    <property type="entry name" value="Phosphoesterase"/>
    <property type="match status" value="1"/>
</dbReference>
<feature type="region of interest" description="Disordered" evidence="2">
    <location>
        <begin position="82"/>
        <end position="103"/>
    </location>
</feature>
<dbReference type="SUPFAM" id="SSF53649">
    <property type="entry name" value="Alkaline phosphatase-like"/>
    <property type="match status" value="1"/>
</dbReference>
<name>A0A2X0KY48_9BASI</name>
<evidence type="ECO:0000313" key="3">
    <source>
        <dbReference type="EMBL" id="SCZ88063.1"/>
    </source>
</evidence>
<evidence type="ECO:0000256" key="2">
    <source>
        <dbReference type="SAM" id="MobiDB-lite"/>
    </source>
</evidence>
<reference evidence="4" key="1">
    <citation type="submission" date="2016-10" db="EMBL/GenBank/DDBJ databases">
        <authorList>
            <person name="Jeantristanb JTB J.-T."/>
            <person name="Ricardo R."/>
        </authorList>
    </citation>
    <scope>NUCLEOTIDE SEQUENCE [LARGE SCALE GENOMIC DNA]</scope>
</reference>
<evidence type="ECO:0000313" key="4">
    <source>
        <dbReference type="Proteomes" id="UP000249723"/>
    </source>
</evidence>
<dbReference type="InterPro" id="IPR017850">
    <property type="entry name" value="Alkaline_phosphatase_core_sf"/>
</dbReference>
<dbReference type="EMBL" id="FMWP01000012">
    <property type="protein sequence ID" value="SCZ88063.1"/>
    <property type="molecule type" value="Genomic_DNA"/>
</dbReference>
<protein>
    <submittedName>
        <fullName evidence="3">BZ3500_MvSof-1268-A1-R1_Chr2-1g04164 protein</fullName>
    </submittedName>
</protein>